<dbReference type="EMBL" id="LT669839">
    <property type="protein sequence ID" value="SHD78020.1"/>
    <property type="molecule type" value="Genomic_DNA"/>
</dbReference>
<reference evidence="1 2" key="1">
    <citation type="submission" date="2016-11" db="EMBL/GenBank/DDBJ databases">
        <authorList>
            <person name="Manzoor S."/>
        </authorList>
    </citation>
    <scope>NUCLEOTIDE SEQUENCE [LARGE SCALE GENOMIC DNA]</scope>
    <source>
        <strain evidence="1">Clostridium ultunense strain Esp</strain>
    </source>
</reference>
<gene>
    <name evidence="1" type="ORF">CUESP1_2681</name>
</gene>
<dbReference type="Proteomes" id="UP000245423">
    <property type="component" value="Chromosome 1"/>
</dbReference>
<accession>A0A1M4PR85</accession>
<keyword evidence="2" id="KW-1185">Reference proteome</keyword>
<dbReference type="RefSeq" id="WP_025642134.1">
    <property type="nucleotide sequence ID" value="NZ_LT669839.1"/>
</dbReference>
<name>A0A1M4PR85_9FIRM</name>
<organism evidence="1 2">
    <name type="scientific">[Clostridium] ultunense Esp</name>
    <dbReference type="NCBI Taxonomy" id="1288971"/>
    <lineage>
        <taxon>Bacteria</taxon>
        <taxon>Bacillati</taxon>
        <taxon>Bacillota</taxon>
        <taxon>Tissierellia</taxon>
        <taxon>Tissierellales</taxon>
        <taxon>Tepidimicrobiaceae</taxon>
        <taxon>Schnuerera</taxon>
    </lineage>
</organism>
<evidence type="ECO:0000313" key="2">
    <source>
        <dbReference type="Proteomes" id="UP000245423"/>
    </source>
</evidence>
<sequence>MNIPRTTIYQWIRKNNDNNKSLNNNKPAIKWASEDKFYAVLKTSTLTEVVLAEYCRKKVIYVDELKELKSQCINANKSITEDPQELKEFLKAEKEKTGKSIQRDSPMALEIGHCLIM</sequence>
<protein>
    <submittedName>
        <fullName evidence="1">Transposase</fullName>
    </submittedName>
</protein>
<dbReference type="OrthoDB" id="9813126at2"/>
<proteinExistence type="predicted"/>
<evidence type="ECO:0000313" key="1">
    <source>
        <dbReference type="EMBL" id="SHD78020.1"/>
    </source>
</evidence>
<dbReference type="AlphaFoldDB" id="A0A1M4PR85"/>